<feature type="compositionally biased region" description="Low complexity" evidence="1">
    <location>
        <begin position="578"/>
        <end position="590"/>
    </location>
</feature>
<evidence type="ECO:0000256" key="1">
    <source>
        <dbReference type="SAM" id="MobiDB-lite"/>
    </source>
</evidence>
<evidence type="ECO:0000256" key="2">
    <source>
        <dbReference type="SAM" id="SignalP"/>
    </source>
</evidence>
<evidence type="ECO:0000313" key="4">
    <source>
        <dbReference type="EMBL" id="TFK47998.1"/>
    </source>
</evidence>
<protein>
    <recommendedName>
        <fullName evidence="3">DUF7223 domain-containing protein</fullName>
    </recommendedName>
</protein>
<dbReference type="Proteomes" id="UP000305948">
    <property type="component" value="Unassembled WGS sequence"/>
</dbReference>
<dbReference type="InterPro" id="IPR055647">
    <property type="entry name" value="DUF7223"/>
</dbReference>
<dbReference type="AlphaFoldDB" id="A0A5C3MW54"/>
<name>A0A5C3MW54_9AGAM</name>
<sequence length="719" mass="74429">MIHSFLTLAPFLVASAAAANDWSKPCTDGSCYYDVNANGTAGQASGTLKIWGSSNMLSDITTAAGWQILNCDQNTTQQDIRLVCMNETASCNHLFQDGAENTLVRLPENCGASPFARVAKAWVSTDQSMPDLVKANLTRRDGTVPQVQALTLDTSWSSIDSSSVYSPAVLSPPSGLQIYRKGNISFAIMGASFPGVTGTIDTSNLPPQRRSRLTQRGLLDGIVGALTGSFNHTTEKTSPVTVNKDLDFPPISVSCNGFSASLKTDIDTNINANVTYGMTLAGTIVPPHVSEFVLFSNFDADIAGTLNVQATAAGTLDSGKIPLFQIGLPGLDIPGIFTLGPSFAVNGELTAQAAVDLDMTVDLAYNVKNGQLFFPSPPSGQKNGGAATPQDTNLKLSVTPDVQANVSLTAHLIPELDFGINVLSGLASATVFLDLDAYATLGMQLNAQGNVITVSGSGNSTQTNTTASMTSTATTSNSNPTVKVTLGKSQTASTTAKSIQSGSSSQKITSASSSKETRSTSLSEKSSATSKSEGVTSVAETATSASAGIETATSHAPADTTAIKSPTAKATVEPTEASGSSSSSKKSSGKLVARGNTTASGSIDGCVTVDTGLKVNAGASGSFFDFFSASTQVTLFQVDFQLFKKCFGTATPSQKRALPAGSPFGRRVDGSRRSPGLSPIRRESSLLNKRISIVCPAFPPTSPLNIVNDVIQAASLHAI</sequence>
<feature type="signal peptide" evidence="2">
    <location>
        <begin position="1"/>
        <end position="18"/>
    </location>
</feature>
<feature type="chain" id="PRO_5022788841" description="DUF7223 domain-containing protein" evidence="2">
    <location>
        <begin position="19"/>
        <end position="719"/>
    </location>
</feature>
<feature type="compositionally biased region" description="Low complexity" evidence="1">
    <location>
        <begin position="455"/>
        <end position="481"/>
    </location>
</feature>
<evidence type="ECO:0000313" key="5">
    <source>
        <dbReference type="Proteomes" id="UP000305948"/>
    </source>
</evidence>
<reference evidence="4 5" key="1">
    <citation type="journal article" date="2019" name="Nat. Ecol. Evol.">
        <title>Megaphylogeny resolves global patterns of mushroom evolution.</title>
        <authorList>
            <person name="Varga T."/>
            <person name="Krizsan K."/>
            <person name="Foldi C."/>
            <person name="Dima B."/>
            <person name="Sanchez-Garcia M."/>
            <person name="Sanchez-Ramirez S."/>
            <person name="Szollosi G.J."/>
            <person name="Szarkandi J.G."/>
            <person name="Papp V."/>
            <person name="Albert L."/>
            <person name="Andreopoulos W."/>
            <person name="Angelini C."/>
            <person name="Antonin V."/>
            <person name="Barry K.W."/>
            <person name="Bougher N.L."/>
            <person name="Buchanan P."/>
            <person name="Buyck B."/>
            <person name="Bense V."/>
            <person name="Catcheside P."/>
            <person name="Chovatia M."/>
            <person name="Cooper J."/>
            <person name="Damon W."/>
            <person name="Desjardin D."/>
            <person name="Finy P."/>
            <person name="Geml J."/>
            <person name="Haridas S."/>
            <person name="Hughes K."/>
            <person name="Justo A."/>
            <person name="Karasinski D."/>
            <person name="Kautmanova I."/>
            <person name="Kiss B."/>
            <person name="Kocsube S."/>
            <person name="Kotiranta H."/>
            <person name="LaButti K.M."/>
            <person name="Lechner B.E."/>
            <person name="Liimatainen K."/>
            <person name="Lipzen A."/>
            <person name="Lukacs Z."/>
            <person name="Mihaltcheva S."/>
            <person name="Morgado L.N."/>
            <person name="Niskanen T."/>
            <person name="Noordeloos M.E."/>
            <person name="Ohm R.A."/>
            <person name="Ortiz-Santana B."/>
            <person name="Ovrebo C."/>
            <person name="Racz N."/>
            <person name="Riley R."/>
            <person name="Savchenko A."/>
            <person name="Shiryaev A."/>
            <person name="Soop K."/>
            <person name="Spirin V."/>
            <person name="Szebenyi C."/>
            <person name="Tomsovsky M."/>
            <person name="Tulloss R.E."/>
            <person name="Uehling J."/>
            <person name="Grigoriev I.V."/>
            <person name="Vagvolgyi C."/>
            <person name="Papp T."/>
            <person name="Martin F.M."/>
            <person name="Miettinen O."/>
            <person name="Hibbett D.S."/>
            <person name="Nagy L.G."/>
        </authorList>
    </citation>
    <scope>NUCLEOTIDE SEQUENCE [LARGE SCALE GENOMIC DNA]</scope>
    <source>
        <strain evidence="4 5">OMC1185</strain>
    </source>
</reference>
<organism evidence="4 5">
    <name type="scientific">Heliocybe sulcata</name>
    <dbReference type="NCBI Taxonomy" id="5364"/>
    <lineage>
        <taxon>Eukaryota</taxon>
        <taxon>Fungi</taxon>
        <taxon>Dikarya</taxon>
        <taxon>Basidiomycota</taxon>
        <taxon>Agaricomycotina</taxon>
        <taxon>Agaricomycetes</taxon>
        <taxon>Gloeophyllales</taxon>
        <taxon>Gloeophyllaceae</taxon>
        <taxon>Heliocybe</taxon>
    </lineage>
</organism>
<accession>A0A5C3MW54</accession>
<feature type="domain" description="DUF7223" evidence="3">
    <location>
        <begin position="251"/>
        <end position="436"/>
    </location>
</feature>
<feature type="region of interest" description="Disordered" evidence="1">
    <location>
        <begin position="655"/>
        <end position="679"/>
    </location>
</feature>
<keyword evidence="2" id="KW-0732">Signal</keyword>
<feature type="region of interest" description="Disordered" evidence="1">
    <location>
        <begin position="455"/>
        <end position="595"/>
    </location>
</feature>
<dbReference type="EMBL" id="ML213521">
    <property type="protein sequence ID" value="TFK47998.1"/>
    <property type="molecule type" value="Genomic_DNA"/>
</dbReference>
<evidence type="ECO:0000259" key="3">
    <source>
        <dbReference type="Pfam" id="PF23865"/>
    </source>
</evidence>
<dbReference type="Pfam" id="PF23865">
    <property type="entry name" value="DUF7223"/>
    <property type="match status" value="1"/>
</dbReference>
<keyword evidence="5" id="KW-1185">Reference proteome</keyword>
<dbReference type="OrthoDB" id="73875at2759"/>
<proteinExistence type="predicted"/>
<feature type="compositionally biased region" description="Low complexity" evidence="1">
    <location>
        <begin position="493"/>
        <end position="547"/>
    </location>
</feature>
<gene>
    <name evidence="4" type="ORF">OE88DRAFT_1738119</name>
</gene>
<dbReference type="STRING" id="5364.A0A5C3MW54"/>